<evidence type="ECO:0000313" key="3">
    <source>
        <dbReference type="Proteomes" id="UP001500888"/>
    </source>
</evidence>
<dbReference type="RefSeq" id="WP_344942929.1">
    <property type="nucleotide sequence ID" value="NZ_BAAAZR010000010.1"/>
</dbReference>
<proteinExistence type="predicted"/>
<name>A0ABP7IGL3_9ACTN</name>
<protein>
    <recommendedName>
        <fullName evidence="4">Secreted protein</fullName>
    </recommendedName>
</protein>
<organism evidence="2 3">
    <name type="scientific">Sphaerisporangium flaviroseum</name>
    <dbReference type="NCBI Taxonomy" id="509199"/>
    <lineage>
        <taxon>Bacteria</taxon>
        <taxon>Bacillati</taxon>
        <taxon>Actinomycetota</taxon>
        <taxon>Actinomycetes</taxon>
        <taxon>Streptosporangiales</taxon>
        <taxon>Streptosporangiaceae</taxon>
        <taxon>Sphaerisporangium</taxon>
    </lineage>
</organism>
<feature type="signal peptide" evidence="1">
    <location>
        <begin position="1"/>
        <end position="21"/>
    </location>
</feature>
<accession>A0ABP7IGL3</accession>
<evidence type="ECO:0000313" key="2">
    <source>
        <dbReference type="EMBL" id="GAA3818008.1"/>
    </source>
</evidence>
<comment type="caution">
    <text evidence="2">The sequence shown here is derived from an EMBL/GenBank/DDBJ whole genome shotgun (WGS) entry which is preliminary data.</text>
</comment>
<reference evidence="3" key="1">
    <citation type="journal article" date="2019" name="Int. J. Syst. Evol. Microbiol.">
        <title>The Global Catalogue of Microorganisms (GCM) 10K type strain sequencing project: providing services to taxonomists for standard genome sequencing and annotation.</title>
        <authorList>
            <consortium name="The Broad Institute Genomics Platform"/>
            <consortium name="The Broad Institute Genome Sequencing Center for Infectious Disease"/>
            <person name="Wu L."/>
            <person name="Ma J."/>
        </authorList>
    </citation>
    <scope>NUCLEOTIDE SEQUENCE [LARGE SCALE GENOMIC DNA]</scope>
    <source>
        <strain evidence="3">JCM 16908</strain>
    </source>
</reference>
<keyword evidence="1" id="KW-0732">Signal</keyword>
<sequence length="135" mass="15252">MKSWRVLLLPVLLLPVATATAQPAQAADVRKKVWVELREQGGFAGLDDRVIVYTDGCARVSHRTGPAVRRCLTGAETRALRSALKHLRLGHTQVRPPGADFIKYTITYKKHRVSRYTLSSTWKPLVRQLEKTLHK</sequence>
<gene>
    <name evidence="2" type="ORF">GCM10022226_43230</name>
</gene>
<dbReference type="Proteomes" id="UP001500888">
    <property type="component" value="Unassembled WGS sequence"/>
</dbReference>
<feature type="chain" id="PRO_5045630016" description="Secreted protein" evidence="1">
    <location>
        <begin position="22"/>
        <end position="135"/>
    </location>
</feature>
<keyword evidence="3" id="KW-1185">Reference proteome</keyword>
<evidence type="ECO:0008006" key="4">
    <source>
        <dbReference type="Google" id="ProtNLM"/>
    </source>
</evidence>
<evidence type="ECO:0000256" key="1">
    <source>
        <dbReference type="SAM" id="SignalP"/>
    </source>
</evidence>
<dbReference type="EMBL" id="BAAAZR010000010">
    <property type="protein sequence ID" value="GAA3818008.1"/>
    <property type="molecule type" value="Genomic_DNA"/>
</dbReference>